<dbReference type="Gene3D" id="3.40.630.10">
    <property type="entry name" value="Zn peptidases"/>
    <property type="match status" value="1"/>
</dbReference>
<dbReference type="RefSeq" id="WP_056942339.1">
    <property type="nucleotide sequence ID" value="NZ_AZCX01000003.1"/>
</dbReference>
<gene>
    <name evidence="6" type="ORF">FC96_GL001651</name>
</gene>
<dbReference type="SUPFAM" id="SSF55031">
    <property type="entry name" value="Bacterial exopeptidase dimerisation domain"/>
    <property type="match status" value="1"/>
</dbReference>
<dbReference type="Pfam" id="PF07687">
    <property type="entry name" value="M20_dimer"/>
    <property type="match status" value="1"/>
</dbReference>
<dbReference type="InterPro" id="IPR010158">
    <property type="entry name" value="Amidase_Cbmase"/>
</dbReference>
<feature type="binding site" evidence="3">
    <location>
        <position position="78"/>
    </location>
    <ligand>
        <name>Zn(2+)</name>
        <dbReference type="ChEBI" id="CHEBI:29105"/>
        <label>1</label>
    </ligand>
</feature>
<dbReference type="Proteomes" id="UP000050911">
    <property type="component" value="Unassembled WGS sequence"/>
</dbReference>
<feature type="binding site" evidence="4">
    <location>
        <position position="212"/>
    </location>
    <ligand>
        <name>allantoate</name>
        <dbReference type="ChEBI" id="CHEBI:17536"/>
    </ligand>
</feature>
<evidence type="ECO:0000256" key="3">
    <source>
        <dbReference type="PIRSR" id="PIRSR001235-1"/>
    </source>
</evidence>
<dbReference type="PANTHER" id="PTHR32494">
    <property type="entry name" value="ALLANTOATE DEIMINASE-RELATED"/>
    <property type="match status" value="1"/>
</dbReference>
<feature type="binding site" evidence="3">
    <location>
        <position position="124"/>
    </location>
    <ligand>
        <name>Zn(2+)</name>
        <dbReference type="ChEBI" id="CHEBI:29105"/>
        <label>2</label>
    </ligand>
</feature>
<dbReference type="PIRSF" id="PIRSF001235">
    <property type="entry name" value="Amidase_carbamoylase"/>
    <property type="match status" value="1"/>
</dbReference>
<feature type="binding site" evidence="4">
    <location>
        <position position="285"/>
    </location>
    <ligand>
        <name>allantoate</name>
        <dbReference type="ChEBI" id="CHEBI:17536"/>
    </ligand>
</feature>
<evidence type="ECO:0000256" key="1">
    <source>
        <dbReference type="ARBA" id="ARBA00006153"/>
    </source>
</evidence>
<evidence type="ECO:0000259" key="5">
    <source>
        <dbReference type="Pfam" id="PF07687"/>
    </source>
</evidence>
<dbReference type="STRING" id="1302272.FC96_GL001651"/>
<sequence length="405" mass="43782">MMTPITINPLFQSILALSAADAGQNRLVYTPNWVAAQTQLLQAGVVDDLQARVDQYGNVYLDLPGRLPELPAIATGSHMDTVVNGGALDGLYGIIGGLTAVQRLRHQYGQPKRTLRIIAFSEEEGSRFPATFSGSKYYARRDQVTNLVDATGASFEAARITAVQSLKRIPRVIFQRPDLPATFTELHIEQGPRLIHEHRTIGLVAAIVGQRRFNITVHGVANHAGTTPMVGRIDALTLTTQLLVQLQQAAAQTDPELTYTVGQLAVVPNTANTIPGKVTFSVDFRHPSSTVLDAFETKLTAIVAAANQPQHPVESRRWVNDVPRPLDATMLANNRRIASQLGYHPLTLVSGAGHDSAVMSQVVPTTMLFVPSIGGISHAPTEQTAPDDLTAGVDVLTESLYHQAY</sequence>
<dbReference type="EMBL" id="AZCX01000003">
    <property type="protein sequence ID" value="KRK48540.1"/>
    <property type="molecule type" value="Genomic_DNA"/>
</dbReference>
<comment type="caution">
    <text evidence="6">The sequence shown here is derived from an EMBL/GenBank/DDBJ whole genome shotgun (WGS) entry which is preliminary data.</text>
</comment>
<proteinExistence type="inferred from homology"/>
<dbReference type="NCBIfam" id="TIGR01879">
    <property type="entry name" value="hydantase"/>
    <property type="match status" value="1"/>
</dbReference>
<dbReference type="PANTHER" id="PTHR32494:SF5">
    <property type="entry name" value="ALLANTOATE AMIDOHYDROLASE"/>
    <property type="match status" value="1"/>
</dbReference>
<evidence type="ECO:0000313" key="7">
    <source>
        <dbReference type="Proteomes" id="UP000050911"/>
    </source>
</evidence>
<evidence type="ECO:0000256" key="2">
    <source>
        <dbReference type="ARBA" id="ARBA00022801"/>
    </source>
</evidence>
<feature type="binding site" evidence="3">
    <location>
        <position position="187"/>
    </location>
    <ligand>
        <name>Zn(2+)</name>
        <dbReference type="ChEBI" id="CHEBI:29105"/>
        <label>1</label>
    </ligand>
</feature>
<feature type="binding site" evidence="3">
    <location>
        <position position="89"/>
    </location>
    <ligand>
        <name>Zn(2+)</name>
        <dbReference type="ChEBI" id="CHEBI:29105"/>
        <label>1</label>
    </ligand>
</feature>
<accession>A0A0R1HPV1</accession>
<dbReference type="CDD" id="cd03884">
    <property type="entry name" value="M20_bAS"/>
    <property type="match status" value="1"/>
</dbReference>
<dbReference type="InterPro" id="IPR011650">
    <property type="entry name" value="Peptidase_M20_dimer"/>
</dbReference>
<feature type="domain" description="Peptidase M20 dimerisation" evidence="5">
    <location>
        <begin position="209"/>
        <end position="307"/>
    </location>
</feature>
<keyword evidence="7" id="KW-1185">Reference proteome</keyword>
<dbReference type="Pfam" id="PF01546">
    <property type="entry name" value="Peptidase_M20"/>
    <property type="match status" value="1"/>
</dbReference>
<organism evidence="6 7">
    <name type="scientific">Secundilactobacillus kimchicus JCM 15530</name>
    <dbReference type="NCBI Taxonomy" id="1302272"/>
    <lineage>
        <taxon>Bacteria</taxon>
        <taxon>Bacillati</taxon>
        <taxon>Bacillota</taxon>
        <taxon>Bacilli</taxon>
        <taxon>Lactobacillales</taxon>
        <taxon>Lactobacillaceae</taxon>
        <taxon>Secundilactobacillus</taxon>
    </lineage>
</organism>
<comment type="similarity">
    <text evidence="1">Belongs to the peptidase M20 family.</text>
</comment>
<keyword evidence="3" id="KW-0479">Metal-binding</keyword>
<feature type="binding site" evidence="4">
    <location>
        <position position="272"/>
    </location>
    <ligand>
        <name>allantoate</name>
        <dbReference type="ChEBI" id="CHEBI:17536"/>
    </ligand>
</feature>
<dbReference type="SUPFAM" id="SSF53187">
    <property type="entry name" value="Zn-dependent exopeptidases"/>
    <property type="match status" value="1"/>
</dbReference>
<feature type="binding site" evidence="3">
    <location>
        <position position="89"/>
    </location>
    <ligand>
        <name>Zn(2+)</name>
        <dbReference type="ChEBI" id="CHEBI:29105"/>
        <label>2</label>
    </ligand>
</feature>
<evidence type="ECO:0000256" key="4">
    <source>
        <dbReference type="PIRSR" id="PIRSR001235-2"/>
    </source>
</evidence>
<dbReference type="GO" id="GO:0016813">
    <property type="term" value="F:hydrolase activity, acting on carbon-nitrogen (but not peptide) bonds, in linear amidines"/>
    <property type="evidence" value="ECO:0007669"/>
    <property type="project" value="InterPro"/>
</dbReference>
<name>A0A0R1HPV1_9LACO</name>
<dbReference type="GO" id="GO:0046872">
    <property type="term" value="F:metal ion binding"/>
    <property type="evidence" value="ECO:0007669"/>
    <property type="project" value="UniProtKB-KW"/>
</dbReference>
<dbReference type="InterPro" id="IPR002933">
    <property type="entry name" value="Peptidase_M20"/>
</dbReference>
<comment type="cofactor">
    <cofactor evidence="3">
        <name>Zn(2+)</name>
        <dbReference type="ChEBI" id="CHEBI:29105"/>
    </cofactor>
    <text evidence="3">Binds 2 Zn(2+) ions per subunit.</text>
</comment>
<dbReference type="Gene3D" id="3.30.70.360">
    <property type="match status" value="1"/>
</dbReference>
<reference evidence="6 7" key="1">
    <citation type="journal article" date="2015" name="Genome Announc.">
        <title>Expanding the biotechnology potential of lactobacilli through comparative genomics of 213 strains and associated genera.</title>
        <authorList>
            <person name="Sun Z."/>
            <person name="Harris H.M."/>
            <person name="McCann A."/>
            <person name="Guo C."/>
            <person name="Argimon S."/>
            <person name="Zhang W."/>
            <person name="Yang X."/>
            <person name="Jeffery I.B."/>
            <person name="Cooney J.C."/>
            <person name="Kagawa T.F."/>
            <person name="Liu W."/>
            <person name="Song Y."/>
            <person name="Salvetti E."/>
            <person name="Wrobel A."/>
            <person name="Rasinkangas P."/>
            <person name="Parkhill J."/>
            <person name="Rea M.C."/>
            <person name="O'Sullivan O."/>
            <person name="Ritari J."/>
            <person name="Douillard F.P."/>
            <person name="Paul Ross R."/>
            <person name="Yang R."/>
            <person name="Briner A.E."/>
            <person name="Felis G.E."/>
            <person name="de Vos W.M."/>
            <person name="Barrangou R."/>
            <person name="Klaenhammer T.R."/>
            <person name="Caufield P.W."/>
            <person name="Cui Y."/>
            <person name="Zhang H."/>
            <person name="O'Toole P.W."/>
        </authorList>
    </citation>
    <scope>NUCLEOTIDE SEQUENCE [LARGE SCALE GENOMIC DNA]</scope>
    <source>
        <strain evidence="6 7">JCM 15530</strain>
    </source>
</reference>
<dbReference type="AlphaFoldDB" id="A0A0R1HPV1"/>
<keyword evidence="3" id="KW-0862">Zinc</keyword>
<keyword evidence="2 6" id="KW-0378">Hydrolase</keyword>
<feature type="binding site" evidence="3">
    <location>
        <position position="378"/>
    </location>
    <ligand>
        <name>Zn(2+)</name>
        <dbReference type="ChEBI" id="CHEBI:29105"/>
        <label>2</label>
    </ligand>
</feature>
<dbReference type="PATRIC" id="fig|1302272.5.peg.1668"/>
<dbReference type="InterPro" id="IPR036264">
    <property type="entry name" value="Bact_exopeptidase_dim_dom"/>
</dbReference>
<protein>
    <submittedName>
        <fullName evidence="6">N-carbamoyl-L-amino-acid hydrolase</fullName>
    </submittedName>
</protein>
<evidence type="ECO:0000313" key="6">
    <source>
        <dbReference type="EMBL" id="KRK48540.1"/>
    </source>
</evidence>